<dbReference type="PANTHER" id="PTHR38450">
    <property type="entry name" value="STAGE V SPORULATION PROTEIN AC-RELATED"/>
    <property type="match status" value="1"/>
</dbReference>
<keyword evidence="1" id="KW-0472">Membrane</keyword>
<evidence type="ECO:0000313" key="3">
    <source>
        <dbReference type="Proteomes" id="UP000824087"/>
    </source>
</evidence>
<evidence type="ECO:0000256" key="1">
    <source>
        <dbReference type="SAM" id="Phobius"/>
    </source>
</evidence>
<dbReference type="EMBL" id="DVML01000016">
    <property type="protein sequence ID" value="HIU22481.1"/>
    <property type="molecule type" value="Genomic_DNA"/>
</dbReference>
<feature type="transmembrane region" description="Helical" evidence="1">
    <location>
        <begin position="20"/>
        <end position="41"/>
    </location>
</feature>
<comment type="caution">
    <text evidence="2">The sequence shown here is derived from an EMBL/GenBank/DDBJ whole genome shotgun (WGS) entry which is preliminary data.</text>
</comment>
<dbReference type="Proteomes" id="UP000824087">
    <property type="component" value="Unassembled WGS sequence"/>
</dbReference>
<evidence type="ECO:0000313" key="2">
    <source>
        <dbReference type="EMBL" id="HIU22481.1"/>
    </source>
</evidence>
<keyword evidence="1" id="KW-1133">Transmembrane helix</keyword>
<dbReference type="InterPro" id="IPR005562">
    <property type="entry name" value="SpoVA"/>
</dbReference>
<dbReference type="AlphaFoldDB" id="A0A9D1HTZ2"/>
<protein>
    <submittedName>
        <fullName evidence="2">Stage V sporulation protein AC</fullName>
    </submittedName>
</protein>
<keyword evidence="1" id="KW-0812">Transmembrane</keyword>
<dbReference type="NCBIfam" id="TIGR02838">
    <property type="entry name" value="spore_V_AC"/>
    <property type="match status" value="1"/>
</dbReference>
<reference evidence="2" key="2">
    <citation type="journal article" date="2021" name="PeerJ">
        <title>Extensive microbial diversity within the chicken gut microbiome revealed by metagenomics and culture.</title>
        <authorList>
            <person name="Gilroy R."/>
            <person name="Ravi A."/>
            <person name="Getino M."/>
            <person name="Pursley I."/>
            <person name="Horton D.L."/>
            <person name="Alikhan N.F."/>
            <person name="Baker D."/>
            <person name="Gharbi K."/>
            <person name="Hall N."/>
            <person name="Watson M."/>
            <person name="Adriaenssens E.M."/>
            <person name="Foster-Nyarko E."/>
            <person name="Jarju S."/>
            <person name="Secka A."/>
            <person name="Antonio M."/>
            <person name="Oren A."/>
            <person name="Chaudhuri R.R."/>
            <person name="La Ragione R."/>
            <person name="Hildebrand F."/>
            <person name="Pallen M.J."/>
        </authorList>
    </citation>
    <scope>NUCLEOTIDE SEQUENCE</scope>
    <source>
        <strain evidence="2">CHK197-8231</strain>
    </source>
</reference>
<organism evidence="2 3">
    <name type="scientific">Candidatus Fimihabitans intestinipullorum</name>
    <dbReference type="NCBI Taxonomy" id="2840820"/>
    <lineage>
        <taxon>Bacteria</taxon>
        <taxon>Bacillati</taxon>
        <taxon>Mycoplasmatota</taxon>
        <taxon>Mycoplasmatota incertae sedis</taxon>
        <taxon>Candidatus Fimihabitans</taxon>
    </lineage>
</organism>
<feature type="transmembrane region" description="Helical" evidence="1">
    <location>
        <begin position="82"/>
        <end position="101"/>
    </location>
</feature>
<reference evidence="2" key="1">
    <citation type="submission" date="2020-10" db="EMBL/GenBank/DDBJ databases">
        <authorList>
            <person name="Gilroy R."/>
        </authorList>
    </citation>
    <scope>NUCLEOTIDE SEQUENCE</scope>
    <source>
        <strain evidence="2">CHK197-8231</strain>
    </source>
</reference>
<gene>
    <name evidence="2" type="primary">spoVAC</name>
    <name evidence="2" type="ORF">IAD49_02745</name>
</gene>
<sequence length="146" mass="15984">MEKNKYKDLVARHTPREPRLYHGMIAFLTGGMMGVIGQFLIDVYSYYFHISTSNASVFMIITLVFAGCLLTALGFFDKWVSFARAGLIIPITGFAHAMMSAALEYRKEGLVTGIGANMFKLAGSVIIFGVVSAYIVGFIRLIVLGG</sequence>
<dbReference type="InterPro" id="IPR014203">
    <property type="entry name" value="Spore_V_AC"/>
</dbReference>
<dbReference type="Pfam" id="PF03862">
    <property type="entry name" value="SpoVAC_SpoVAEB"/>
    <property type="match status" value="1"/>
</dbReference>
<proteinExistence type="predicted"/>
<dbReference type="PANTHER" id="PTHR38450:SF1">
    <property type="entry name" value="STAGE V SPORULATION PROTEIN AC"/>
    <property type="match status" value="1"/>
</dbReference>
<name>A0A9D1HTZ2_9BACT</name>
<feature type="transmembrane region" description="Helical" evidence="1">
    <location>
        <begin position="121"/>
        <end position="143"/>
    </location>
</feature>
<feature type="transmembrane region" description="Helical" evidence="1">
    <location>
        <begin position="53"/>
        <end position="75"/>
    </location>
</feature>
<accession>A0A9D1HTZ2</accession>